<evidence type="ECO:0000256" key="1">
    <source>
        <dbReference type="ARBA" id="ARBA00022603"/>
    </source>
</evidence>
<feature type="binding site" evidence="5">
    <location>
        <begin position="131"/>
        <end position="135"/>
    </location>
    <ligand>
        <name>S-adenosyl-L-methionine</name>
        <dbReference type="ChEBI" id="CHEBI:59789"/>
    </ligand>
</feature>
<dbReference type="InterPro" id="IPR004556">
    <property type="entry name" value="HemK-like"/>
</dbReference>
<evidence type="ECO:0000256" key="3">
    <source>
        <dbReference type="ARBA" id="ARBA00022691"/>
    </source>
</evidence>
<keyword evidence="1 5" id="KW-0489">Methyltransferase</keyword>
<dbReference type="Gene3D" id="1.10.8.10">
    <property type="entry name" value="DNA helicase RuvA subunit, C-terminal domain"/>
    <property type="match status" value="1"/>
</dbReference>
<dbReference type="GO" id="GO:0003676">
    <property type="term" value="F:nucleic acid binding"/>
    <property type="evidence" value="ECO:0007669"/>
    <property type="project" value="InterPro"/>
</dbReference>
<dbReference type="PANTHER" id="PTHR18895:SF74">
    <property type="entry name" value="MTRF1L RELEASE FACTOR GLUTAMINE METHYLTRANSFERASE"/>
    <property type="match status" value="1"/>
</dbReference>
<dbReference type="RefSeq" id="WP_363796253.1">
    <property type="nucleotide sequence ID" value="NZ_CP159925.1"/>
</dbReference>
<dbReference type="Pfam" id="PF17827">
    <property type="entry name" value="PrmC_N"/>
    <property type="match status" value="1"/>
</dbReference>
<dbReference type="Gene3D" id="3.40.50.150">
    <property type="entry name" value="Vaccinia Virus protein VP39"/>
    <property type="match status" value="1"/>
</dbReference>
<keyword evidence="3 5" id="KW-0949">S-adenosyl-L-methionine</keyword>
<keyword evidence="2 5" id="KW-0808">Transferase</keyword>
<dbReference type="InterPro" id="IPR019874">
    <property type="entry name" value="RF_methyltr_PrmC"/>
</dbReference>
<feature type="binding site" evidence="5">
    <location>
        <begin position="197"/>
        <end position="200"/>
    </location>
    <ligand>
        <name>substrate</name>
    </ligand>
</feature>
<dbReference type="InterPro" id="IPR029063">
    <property type="entry name" value="SAM-dependent_MTases_sf"/>
</dbReference>
<dbReference type="EC" id="2.1.1.297" evidence="5"/>
<dbReference type="GO" id="GO:0102559">
    <property type="term" value="F:peptide chain release factor N(5)-glutamine methyltransferase activity"/>
    <property type="evidence" value="ECO:0007669"/>
    <property type="project" value="UniProtKB-EC"/>
</dbReference>
<keyword evidence="6" id="KW-0175">Coiled coil</keyword>
<dbReference type="HAMAP" id="MF_02126">
    <property type="entry name" value="RF_methyltr_PrmC"/>
    <property type="match status" value="1"/>
</dbReference>
<feature type="coiled-coil region" evidence="6">
    <location>
        <begin position="18"/>
        <end position="47"/>
    </location>
</feature>
<dbReference type="EMBL" id="CP159925">
    <property type="protein sequence ID" value="XCO73115.1"/>
    <property type="molecule type" value="Genomic_DNA"/>
</dbReference>
<dbReference type="InterPro" id="IPR040758">
    <property type="entry name" value="PrmC_N"/>
</dbReference>
<comment type="catalytic activity">
    <reaction evidence="4 5">
        <text>L-glutaminyl-[peptide chain release factor] + S-adenosyl-L-methionine = N(5)-methyl-L-glutaminyl-[peptide chain release factor] + S-adenosyl-L-homocysteine + H(+)</text>
        <dbReference type="Rhea" id="RHEA:42896"/>
        <dbReference type="Rhea" id="RHEA-COMP:10271"/>
        <dbReference type="Rhea" id="RHEA-COMP:10272"/>
        <dbReference type="ChEBI" id="CHEBI:15378"/>
        <dbReference type="ChEBI" id="CHEBI:30011"/>
        <dbReference type="ChEBI" id="CHEBI:57856"/>
        <dbReference type="ChEBI" id="CHEBI:59789"/>
        <dbReference type="ChEBI" id="CHEBI:61891"/>
        <dbReference type="EC" id="2.1.1.297"/>
    </reaction>
</comment>
<dbReference type="NCBIfam" id="TIGR00536">
    <property type="entry name" value="hemK_fam"/>
    <property type="match status" value="1"/>
</dbReference>
<gene>
    <name evidence="5 9" type="primary">prmC</name>
    <name evidence="9" type="ORF">ABU614_11905</name>
</gene>
<dbReference type="Pfam" id="PF05175">
    <property type="entry name" value="MTS"/>
    <property type="match status" value="1"/>
</dbReference>
<feature type="binding site" evidence="5">
    <location>
        <position position="182"/>
    </location>
    <ligand>
        <name>S-adenosyl-L-methionine</name>
        <dbReference type="ChEBI" id="CHEBI:59789"/>
    </ligand>
</feature>
<dbReference type="GO" id="GO:0032259">
    <property type="term" value="P:methylation"/>
    <property type="evidence" value="ECO:0007669"/>
    <property type="project" value="UniProtKB-KW"/>
</dbReference>
<dbReference type="PANTHER" id="PTHR18895">
    <property type="entry name" value="HEMK METHYLTRANSFERASE"/>
    <property type="match status" value="1"/>
</dbReference>
<evidence type="ECO:0000256" key="2">
    <source>
        <dbReference type="ARBA" id="ARBA00022679"/>
    </source>
</evidence>
<dbReference type="SUPFAM" id="SSF53335">
    <property type="entry name" value="S-adenosyl-L-methionine-dependent methyltransferases"/>
    <property type="match status" value="1"/>
</dbReference>
<dbReference type="CDD" id="cd02440">
    <property type="entry name" value="AdoMet_MTases"/>
    <property type="match status" value="1"/>
</dbReference>
<feature type="domain" description="Methyltransferase small" evidence="7">
    <location>
        <begin position="115"/>
        <end position="204"/>
    </location>
</feature>
<evidence type="ECO:0000256" key="4">
    <source>
        <dbReference type="ARBA" id="ARBA00048391"/>
    </source>
</evidence>
<feature type="domain" description="Release factor glutamine methyltransferase N-terminal" evidence="8">
    <location>
        <begin position="23"/>
        <end position="86"/>
    </location>
</feature>
<evidence type="ECO:0000256" key="5">
    <source>
        <dbReference type="HAMAP-Rule" id="MF_02126"/>
    </source>
</evidence>
<dbReference type="AlphaFoldDB" id="A0AAU8MKV1"/>
<evidence type="ECO:0000259" key="8">
    <source>
        <dbReference type="Pfam" id="PF17827"/>
    </source>
</evidence>
<proteinExistence type="inferred from homology"/>
<comment type="function">
    <text evidence="5">Methylates the class 1 translation termination release factors RF1/PrfA and RF2/PrfB on the glutamine residue of the universally conserved GGQ motif.</text>
</comment>
<accession>A0AAU8MKV1</accession>
<dbReference type="NCBIfam" id="TIGR03534">
    <property type="entry name" value="RF_mod_PrmC"/>
    <property type="match status" value="1"/>
</dbReference>
<evidence type="ECO:0000256" key="6">
    <source>
        <dbReference type="SAM" id="Coils"/>
    </source>
</evidence>
<name>A0AAU8MKV1_9GAMM</name>
<dbReference type="InterPro" id="IPR002052">
    <property type="entry name" value="DNA_methylase_N6_adenine_CS"/>
</dbReference>
<organism evidence="9">
    <name type="scientific">Lysobacter firmicutimachus</name>
    <dbReference type="NCBI Taxonomy" id="1792846"/>
    <lineage>
        <taxon>Bacteria</taxon>
        <taxon>Pseudomonadati</taxon>
        <taxon>Pseudomonadota</taxon>
        <taxon>Gammaproteobacteria</taxon>
        <taxon>Lysobacterales</taxon>
        <taxon>Lysobacteraceae</taxon>
        <taxon>Lysobacter</taxon>
    </lineage>
</organism>
<evidence type="ECO:0000313" key="9">
    <source>
        <dbReference type="EMBL" id="XCO73115.1"/>
    </source>
</evidence>
<dbReference type="InterPro" id="IPR050320">
    <property type="entry name" value="N5-glutamine_MTase"/>
</dbReference>
<dbReference type="PROSITE" id="PS00092">
    <property type="entry name" value="N6_MTASE"/>
    <property type="match status" value="1"/>
</dbReference>
<dbReference type="FunFam" id="3.40.50.150:FF:000053">
    <property type="entry name" value="Release factor glutamine methyltransferase"/>
    <property type="match status" value="1"/>
</dbReference>
<dbReference type="InterPro" id="IPR007848">
    <property type="entry name" value="Small_mtfrase_dom"/>
</dbReference>
<feature type="binding site" evidence="5">
    <location>
        <position position="154"/>
    </location>
    <ligand>
        <name>S-adenosyl-L-methionine</name>
        <dbReference type="ChEBI" id="CHEBI:59789"/>
    </ligand>
</feature>
<feature type="binding site" evidence="5">
    <location>
        <position position="197"/>
    </location>
    <ligand>
        <name>S-adenosyl-L-methionine</name>
        <dbReference type="ChEBI" id="CHEBI:59789"/>
    </ligand>
</feature>
<reference evidence="9" key="1">
    <citation type="submission" date="2024-06" db="EMBL/GenBank/DDBJ databases">
        <authorList>
            <person name="Li S."/>
        </authorList>
    </citation>
    <scope>NUCLEOTIDE SEQUENCE</scope>
    <source>
        <strain evidence="9">SR10</strain>
    </source>
</reference>
<comment type="similarity">
    <text evidence="5">Belongs to the protein N5-glutamine methyltransferase family. PrmC subfamily.</text>
</comment>
<evidence type="ECO:0000259" key="7">
    <source>
        <dbReference type="Pfam" id="PF05175"/>
    </source>
</evidence>
<sequence>MTSSHDPGSAASPQEAGARRVDALLRAARLRIEAAEAELLLAHALDRSRGWLFAHDDHLVADDAAQRFADWLARREAGEPVAYLIGRRGFWRFDLEVSAATLIPRPETELLVELALARLPAGPAAAVADLGTGSGAIALALAYERPQARVIATDASAAALAVAGANARALGLSNVVFRQGDWFAPLAGERFDLIASNPPYIEAGDPHLQQGDLRYEPAAALASGADGLDAIRVIAAAAASHLRPGGWLLIEHGWNQGPAVRDLLSAAGLVEAATERDLEGRDRVSLARMPDSLD</sequence>
<protein>
    <recommendedName>
        <fullName evidence="5">Release factor glutamine methyltransferase</fullName>
        <shortName evidence="5">RF MTase</shortName>
        <ecNumber evidence="5">2.1.1.297</ecNumber>
    </recommendedName>
    <alternativeName>
        <fullName evidence="5">N5-glutamine methyltransferase PrmC</fullName>
    </alternativeName>
    <alternativeName>
        <fullName evidence="5">Protein-(glutamine-N5) MTase PrmC</fullName>
    </alternativeName>
    <alternativeName>
        <fullName evidence="5">Protein-glutamine N-methyltransferase PrmC</fullName>
    </alternativeName>
</protein>